<evidence type="ECO:0000256" key="2">
    <source>
        <dbReference type="SAM" id="SignalP"/>
    </source>
</evidence>
<evidence type="ECO:0000313" key="5">
    <source>
        <dbReference type="Proteomes" id="UP001310594"/>
    </source>
</evidence>
<accession>A0AAN7WIN8</accession>
<evidence type="ECO:0000313" key="4">
    <source>
        <dbReference type="EMBL" id="KAK5707575.1"/>
    </source>
</evidence>
<feature type="region of interest" description="Disordered" evidence="1">
    <location>
        <begin position="263"/>
        <end position="427"/>
    </location>
</feature>
<feature type="compositionally biased region" description="Polar residues" evidence="1">
    <location>
        <begin position="399"/>
        <end position="408"/>
    </location>
</feature>
<dbReference type="InterPro" id="IPR008160">
    <property type="entry name" value="Collagen"/>
</dbReference>
<feature type="compositionally biased region" description="Low complexity" evidence="1">
    <location>
        <begin position="296"/>
        <end position="341"/>
    </location>
</feature>
<reference evidence="4" key="1">
    <citation type="submission" date="2023-08" db="EMBL/GenBank/DDBJ databases">
        <title>Black Yeasts Isolated from many extreme environments.</title>
        <authorList>
            <person name="Coleine C."/>
            <person name="Stajich J.E."/>
            <person name="Selbmann L."/>
        </authorList>
    </citation>
    <scope>NUCLEOTIDE SEQUENCE</scope>
    <source>
        <strain evidence="4">CCFEE 5810</strain>
    </source>
</reference>
<feature type="domain" description="DUF7908" evidence="3">
    <location>
        <begin position="124"/>
        <end position="249"/>
    </location>
</feature>
<evidence type="ECO:0000256" key="1">
    <source>
        <dbReference type="SAM" id="MobiDB-lite"/>
    </source>
</evidence>
<comment type="caution">
    <text evidence="4">The sequence shown here is derived from an EMBL/GenBank/DDBJ whole genome shotgun (WGS) entry which is preliminary data.</text>
</comment>
<name>A0AAN7WIN8_9PEZI</name>
<dbReference type="AlphaFoldDB" id="A0AAN7WIN8"/>
<feature type="compositionally biased region" description="Low complexity" evidence="1">
    <location>
        <begin position="350"/>
        <end position="390"/>
    </location>
</feature>
<dbReference type="InterPro" id="IPR057230">
    <property type="entry name" value="DUF7908"/>
</dbReference>
<dbReference type="InterPro" id="IPR050938">
    <property type="entry name" value="Collagen_Structural_Proteins"/>
</dbReference>
<dbReference type="EMBL" id="JAVRQU010000001">
    <property type="protein sequence ID" value="KAK5707575.1"/>
    <property type="molecule type" value="Genomic_DNA"/>
</dbReference>
<organism evidence="4 5">
    <name type="scientific">Elasticomyces elasticus</name>
    <dbReference type="NCBI Taxonomy" id="574655"/>
    <lineage>
        <taxon>Eukaryota</taxon>
        <taxon>Fungi</taxon>
        <taxon>Dikarya</taxon>
        <taxon>Ascomycota</taxon>
        <taxon>Pezizomycotina</taxon>
        <taxon>Dothideomycetes</taxon>
        <taxon>Dothideomycetidae</taxon>
        <taxon>Mycosphaerellales</taxon>
        <taxon>Teratosphaeriaceae</taxon>
        <taxon>Elasticomyces</taxon>
    </lineage>
</organism>
<feature type="non-terminal residue" evidence="4">
    <location>
        <position position="551"/>
    </location>
</feature>
<feature type="signal peptide" evidence="2">
    <location>
        <begin position="1"/>
        <end position="26"/>
    </location>
</feature>
<proteinExistence type="predicted"/>
<dbReference type="PANTHER" id="PTHR37456:SF6">
    <property type="entry name" value="COLLAGEN ALPHA-1(XXIII) CHAIN-LIKE ISOFORM X2"/>
    <property type="match status" value="1"/>
</dbReference>
<sequence length="551" mass="55380">MWLTIPELRHVVLVTCGLLLSKHAAAQSACMVEFGQETVYEQAISINTYVQTNTTFYPAPHYAVTVSNAPTSFDGITTFRYAESRTLENTAVTTRSTASLVATPTVAMNAYVLMVQRDPERQTDRRKIHQRQSGTFYVAANGTISNDCTMSPIYAVNNGVLTTTVQGTVYTYSTSPGVGFEMFAPSTIPGSITTSFTLGAGGVLVWTKAGFYNGQAAFCSLSNGTIYAVFQQNAQPDGCLYIQLTLFTVSSCQGLSYSTVTGPPGPTGSTGPQGPAGAVGSTGPSGQSGQIGAVGATGSTGPQGQQGPQGISGAVGATGVSGATGPQGVQGVQGSQGNAGATGPTGLQGIAGSTGPIGATGATGPTGQSGAAGATGASGAVGAVGPTGPQGIQGVPGSTGPTGQSGQVGATGISGQVGATGVAGPQGATGSPGLQGISGAVGQTGVGLDRLCGIVKQWLMVSRFCVSPLEYVILSVKRHLHELTQVKPTGLSGAVGATGISGAVGQPGIANGCSRPDWYPRRCGPDGPAGKPRNTRTKRSCRSYRKHWAVW</sequence>
<gene>
    <name evidence="4" type="ORF">LTR97_000112</name>
</gene>
<dbReference type="Proteomes" id="UP001310594">
    <property type="component" value="Unassembled WGS sequence"/>
</dbReference>
<dbReference type="PANTHER" id="PTHR37456">
    <property type="entry name" value="SI:CH211-266K2.1"/>
    <property type="match status" value="1"/>
</dbReference>
<evidence type="ECO:0000259" key="3">
    <source>
        <dbReference type="Pfam" id="PF25485"/>
    </source>
</evidence>
<feature type="chain" id="PRO_5042836733" description="DUF7908 domain-containing protein" evidence="2">
    <location>
        <begin position="27"/>
        <end position="551"/>
    </location>
</feature>
<dbReference type="Pfam" id="PF25485">
    <property type="entry name" value="DUF7908"/>
    <property type="match status" value="1"/>
</dbReference>
<feature type="compositionally biased region" description="Low complexity" evidence="1">
    <location>
        <begin position="263"/>
        <end position="276"/>
    </location>
</feature>
<keyword evidence="2" id="KW-0732">Signal</keyword>
<protein>
    <recommendedName>
        <fullName evidence="3">DUF7908 domain-containing protein</fullName>
    </recommendedName>
</protein>
<dbReference type="Pfam" id="PF01391">
    <property type="entry name" value="Collagen"/>
    <property type="match status" value="2"/>
</dbReference>